<dbReference type="InterPro" id="IPR045339">
    <property type="entry name" value="DUF6534"/>
</dbReference>
<dbReference type="Pfam" id="PF20152">
    <property type="entry name" value="DUF6534"/>
    <property type="match status" value="1"/>
</dbReference>
<reference evidence="3" key="1">
    <citation type="journal article" date="2020" name="Nat. Commun.">
        <title>Large-scale genome sequencing of mycorrhizal fungi provides insights into the early evolution of symbiotic traits.</title>
        <authorList>
            <person name="Miyauchi S."/>
            <person name="Kiss E."/>
            <person name="Kuo A."/>
            <person name="Drula E."/>
            <person name="Kohler A."/>
            <person name="Sanchez-Garcia M."/>
            <person name="Morin E."/>
            <person name="Andreopoulos B."/>
            <person name="Barry K.W."/>
            <person name="Bonito G."/>
            <person name="Buee M."/>
            <person name="Carver A."/>
            <person name="Chen C."/>
            <person name="Cichocki N."/>
            <person name="Clum A."/>
            <person name="Culley D."/>
            <person name="Crous P.W."/>
            <person name="Fauchery L."/>
            <person name="Girlanda M."/>
            <person name="Hayes R.D."/>
            <person name="Keri Z."/>
            <person name="LaButti K."/>
            <person name="Lipzen A."/>
            <person name="Lombard V."/>
            <person name="Magnuson J."/>
            <person name="Maillard F."/>
            <person name="Murat C."/>
            <person name="Nolan M."/>
            <person name="Ohm R.A."/>
            <person name="Pangilinan J."/>
            <person name="Pereira M.F."/>
            <person name="Perotto S."/>
            <person name="Peter M."/>
            <person name="Pfister S."/>
            <person name="Riley R."/>
            <person name="Sitrit Y."/>
            <person name="Stielow J.B."/>
            <person name="Szollosi G."/>
            <person name="Zifcakova L."/>
            <person name="Stursova M."/>
            <person name="Spatafora J.W."/>
            <person name="Tedersoo L."/>
            <person name="Vaario L.M."/>
            <person name="Yamada A."/>
            <person name="Yan M."/>
            <person name="Wang P."/>
            <person name="Xu J."/>
            <person name="Bruns T."/>
            <person name="Baldrian P."/>
            <person name="Vilgalys R."/>
            <person name="Dunand C."/>
            <person name="Henrissat B."/>
            <person name="Grigoriev I.V."/>
            <person name="Hibbett D."/>
            <person name="Nagy L.G."/>
            <person name="Martin F.M."/>
        </authorList>
    </citation>
    <scope>NUCLEOTIDE SEQUENCE</scope>
    <source>
        <strain evidence="3">UP504</strain>
    </source>
</reference>
<feature type="transmembrane region" description="Helical" evidence="1">
    <location>
        <begin position="167"/>
        <end position="192"/>
    </location>
</feature>
<feature type="transmembrane region" description="Helical" evidence="1">
    <location>
        <begin position="204"/>
        <end position="231"/>
    </location>
</feature>
<protein>
    <recommendedName>
        <fullName evidence="2">DUF6534 domain-containing protein</fullName>
    </recommendedName>
</protein>
<comment type="caution">
    <text evidence="3">The sequence shown here is derived from an EMBL/GenBank/DDBJ whole genome shotgun (WGS) entry which is preliminary data.</text>
</comment>
<feature type="transmembrane region" description="Helical" evidence="1">
    <location>
        <begin position="99"/>
        <end position="117"/>
    </location>
</feature>
<keyword evidence="4" id="KW-1185">Reference proteome</keyword>
<gene>
    <name evidence="3" type="ORF">BS47DRAFT_1089347</name>
</gene>
<accession>A0A9P6AUJ0</accession>
<feature type="transmembrane region" description="Helical" evidence="1">
    <location>
        <begin position="129"/>
        <end position="155"/>
    </location>
</feature>
<dbReference type="EMBL" id="MU128989">
    <property type="protein sequence ID" value="KAF9512269.1"/>
    <property type="molecule type" value="Genomic_DNA"/>
</dbReference>
<feature type="transmembrane region" description="Helical" evidence="1">
    <location>
        <begin position="58"/>
        <end position="79"/>
    </location>
</feature>
<evidence type="ECO:0000313" key="3">
    <source>
        <dbReference type="EMBL" id="KAF9512269.1"/>
    </source>
</evidence>
<feature type="transmembrane region" description="Helical" evidence="1">
    <location>
        <begin position="20"/>
        <end position="46"/>
    </location>
</feature>
<sequence length="252" mass="28337">MGLQTKYVLESTSGLVLDNTVGAVLVSVIASASLFGILTTQCYYYALRFKQDPRWLKCIVAALWIIDTMHQMAVSAMIFQYTVHHYGDPGYLRLSTLPVSFFIMLEPLPAIIVQLYFTRRLYHLNRKLWPVAAFTGILSILGFVTGAACGIRTYTHPHLADYKKDTWLVTIWLVTSSVCDIAVTIAVAWTLYTSRTGFKQTDILLVRLIVWTVNTGALPAFVSSSAMPLLIHKLNHPLYSVLSLCWTFSCSW</sequence>
<feature type="domain" description="DUF6534" evidence="2">
    <location>
        <begin position="176"/>
        <end position="235"/>
    </location>
</feature>
<dbReference type="OrthoDB" id="3203775at2759"/>
<dbReference type="AlphaFoldDB" id="A0A9P6AUJ0"/>
<name>A0A9P6AUJ0_9AGAM</name>
<dbReference type="PANTHER" id="PTHR40465">
    <property type="entry name" value="CHROMOSOME 1, WHOLE GENOME SHOTGUN SEQUENCE"/>
    <property type="match status" value="1"/>
</dbReference>
<proteinExistence type="predicted"/>
<dbReference type="PANTHER" id="PTHR40465:SF1">
    <property type="entry name" value="DUF6534 DOMAIN-CONTAINING PROTEIN"/>
    <property type="match status" value="1"/>
</dbReference>
<organism evidence="3 4">
    <name type="scientific">Hydnum rufescens UP504</name>
    <dbReference type="NCBI Taxonomy" id="1448309"/>
    <lineage>
        <taxon>Eukaryota</taxon>
        <taxon>Fungi</taxon>
        <taxon>Dikarya</taxon>
        <taxon>Basidiomycota</taxon>
        <taxon>Agaricomycotina</taxon>
        <taxon>Agaricomycetes</taxon>
        <taxon>Cantharellales</taxon>
        <taxon>Hydnaceae</taxon>
        <taxon>Hydnum</taxon>
    </lineage>
</organism>
<evidence type="ECO:0000256" key="1">
    <source>
        <dbReference type="SAM" id="Phobius"/>
    </source>
</evidence>
<dbReference type="Proteomes" id="UP000886523">
    <property type="component" value="Unassembled WGS sequence"/>
</dbReference>
<evidence type="ECO:0000313" key="4">
    <source>
        <dbReference type="Proteomes" id="UP000886523"/>
    </source>
</evidence>
<evidence type="ECO:0000259" key="2">
    <source>
        <dbReference type="Pfam" id="PF20152"/>
    </source>
</evidence>
<keyword evidence="1" id="KW-0472">Membrane</keyword>
<keyword evidence="1" id="KW-0812">Transmembrane</keyword>
<keyword evidence="1" id="KW-1133">Transmembrane helix</keyword>